<comment type="caution">
    <text evidence="5">The sequence shown here is derived from an EMBL/GenBank/DDBJ whole genome shotgun (WGS) entry which is preliminary data.</text>
</comment>
<sequence>RFDQYQWQDRTIHVQEDRSHESNHAPENNAAPEFRAPSEGYGPGPGHVASYFRPLPMMNQNIAGRQVFVGNLPFQCQWQDLKDLFRKAGPVLRADVALGFDGRSRGFGSVLFVNPEDAKKAIETFDNYEFQGRNLRVHYDRYSHLGHGVPVGNNMGPMMHPHPPPPHPHGHPHHLSHQALHPHPHPHHRMHPIHAQHNHGFPGTFHPQQHMIPLGNHSIGPQGQFGAGPPLFNGRPFSPTLLGPGSNIGGNFNHSNKGPPPSNVPEGSNLASPVNNNIATPPGFEPTSGSLGMTSPSISSSTSIVAGSDAAVAPMILGGGPAPLSIPMLHSAPQPYPFLMNLGAIRKPPGGHDSLNEPSGANLLSGVAGGENDFTVLGNPYHFVQEAPSAESGDAASTSETVNVNNITTNGSSKHLADSHGGSGINGSGPDNGGIIDVRPMFGQDDGIGSFSPGFYMYPPLLPRHHQQLAAGYPPFQDSYSREHAPLPHVMHGPTPPPHTPGVTGNVGGGNGLGRGLPNQPEWIAHPSAFTMGPFQPMYGALPSVHHGHGNSYLNDDDDEQSGKYVIPPLDTHS</sequence>
<feature type="compositionally biased region" description="Gly residues" evidence="3">
    <location>
        <begin position="421"/>
        <end position="432"/>
    </location>
</feature>
<feature type="compositionally biased region" description="Polar residues" evidence="3">
    <location>
        <begin position="265"/>
        <end position="279"/>
    </location>
</feature>
<dbReference type="OrthoDB" id="1049195at2759"/>
<dbReference type="Pfam" id="PF00076">
    <property type="entry name" value="RRM_1"/>
    <property type="match status" value="1"/>
</dbReference>
<dbReference type="InterPro" id="IPR012677">
    <property type="entry name" value="Nucleotide-bd_a/b_plait_sf"/>
</dbReference>
<dbReference type="GO" id="GO:0003729">
    <property type="term" value="F:mRNA binding"/>
    <property type="evidence" value="ECO:0007669"/>
    <property type="project" value="TreeGrafter"/>
</dbReference>
<feature type="compositionally biased region" description="Basic residues" evidence="3">
    <location>
        <begin position="168"/>
        <end position="197"/>
    </location>
</feature>
<name>A0A9P6FN38_9FUNG</name>
<feature type="region of interest" description="Disordered" evidence="3">
    <location>
        <begin position="160"/>
        <end position="225"/>
    </location>
</feature>
<dbReference type="InterPro" id="IPR000504">
    <property type="entry name" value="RRM_dom"/>
</dbReference>
<feature type="non-terminal residue" evidence="5">
    <location>
        <position position="574"/>
    </location>
</feature>
<dbReference type="InterPro" id="IPR050374">
    <property type="entry name" value="RRT5_SRSF_SR"/>
</dbReference>
<keyword evidence="6" id="KW-1185">Reference proteome</keyword>
<evidence type="ECO:0000313" key="6">
    <source>
        <dbReference type="Proteomes" id="UP000780801"/>
    </source>
</evidence>
<dbReference type="Proteomes" id="UP000780801">
    <property type="component" value="Unassembled WGS sequence"/>
</dbReference>
<keyword evidence="1 2" id="KW-0694">RNA-binding</keyword>
<proteinExistence type="predicted"/>
<dbReference type="EMBL" id="JAABOA010003607">
    <property type="protein sequence ID" value="KAF9578482.1"/>
    <property type="molecule type" value="Genomic_DNA"/>
</dbReference>
<dbReference type="FunFam" id="3.30.70.330:FF:000145">
    <property type="entry name" value="Putative RNP domain-containing protein"/>
    <property type="match status" value="1"/>
</dbReference>
<dbReference type="GO" id="GO:0005737">
    <property type="term" value="C:cytoplasm"/>
    <property type="evidence" value="ECO:0007669"/>
    <property type="project" value="TreeGrafter"/>
</dbReference>
<evidence type="ECO:0000256" key="1">
    <source>
        <dbReference type="ARBA" id="ARBA00022884"/>
    </source>
</evidence>
<feature type="domain" description="RRM" evidence="4">
    <location>
        <begin position="65"/>
        <end position="142"/>
    </location>
</feature>
<dbReference type="AlphaFoldDB" id="A0A9P6FN38"/>
<dbReference type="GO" id="GO:0005634">
    <property type="term" value="C:nucleus"/>
    <property type="evidence" value="ECO:0007669"/>
    <property type="project" value="TreeGrafter"/>
</dbReference>
<dbReference type="SUPFAM" id="SSF54928">
    <property type="entry name" value="RNA-binding domain, RBD"/>
    <property type="match status" value="1"/>
</dbReference>
<feature type="region of interest" description="Disordered" evidence="3">
    <location>
        <begin position="550"/>
        <end position="574"/>
    </location>
</feature>
<dbReference type="Gene3D" id="3.30.70.330">
    <property type="match status" value="1"/>
</dbReference>
<feature type="region of interest" description="Disordered" evidence="3">
    <location>
        <begin position="246"/>
        <end position="300"/>
    </location>
</feature>
<protein>
    <recommendedName>
        <fullName evidence="4">RRM domain-containing protein</fullName>
    </recommendedName>
</protein>
<reference evidence="5" key="1">
    <citation type="journal article" date="2020" name="Fungal Divers.">
        <title>Resolving the Mortierellaceae phylogeny through synthesis of multi-gene phylogenetics and phylogenomics.</title>
        <authorList>
            <person name="Vandepol N."/>
            <person name="Liber J."/>
            <person name="Desiro A."/>
            <person name="Na H."/>
            <person name="Kennedy M."/>
            <person name="Barry K."/>
            <person name="Grigoriev I.V."/>
            <person name="Miller A.N."/>
            <person name="O'Donnell K."/>
            <person name="Stajich J.E."/>
            <person name="Bonito G."/>
        </authorList>
    </citation>
    <scope>NUCLEOTIDE SEQUENCE</scope>
    <source>
        <strain evidence="5">KOD1015</strain>
    </source>
</reference>
<dbReference type="PANTHER" id="PTHR23003:SF64">
    <property type="entry name" value="RRM DOMAIN-CONTAINING PROTEIN"/>
    <property type="match status" value="1"/>
</dbReference>
<dbReference type="PROSITE" id="PS50102">
    <property type="entry name" value="RRM"/>
    <property type="match status" value="1"/>
</dbReference>
<feature type="region of interest" description="Disordered" evidence="3">
    <location>
        <begin position="405"/>
        <end position="432"/>
    </location>
</feature>
<dbReference type="InterPro" id="IPR035979">
    <property type="entry name" value="RBD_domain_sf"/>
</dbReference>
<organism evidence="5 6">
    <name type="scientific">Lunasporangiospora selenospora</name>
    <dbReference type="NCBI Taxonomy" id="979761"/>
    <lineage>
        <taxon>Eukaryota</taxon>
        <taxon>Fungi</taxon>
        <taxon>Fungi incertae sedis</taxon>
        <taxon>Mucoromycota</taxon>
        <taxon>Mortierellomycotina</taxon>
        <taxon>Mortierellomycetes</taxon>
        <taxon>Mortierellales</taxon>
        <taxon>Mortierellaceae</taxon>
        <taxon>Lunasporangiospora</taxon>
    </lineage>
</organism>
<evidence type="ECO:0000256" key="2">
    <source>
        <dbReference type="PROSITE-ProRule" id="PRU00176"/>
    </source>
</evidence>
<evidence type="ECO:0000256" key="3">
    <source>
        <dbReference type="SAM" id="MobiDB-lite"/>
    </source>
</evidence>
<dbReference type="PANTHER" id="PTHR23003">
    <property type="entry name" value="RNA RECOGNITION MOTIF RRM DOMAIN CONTAINING PROTEIN"/>
    <property type="match status" value="1"/>
</dbReference>
<dbReference type="GO" id="GO:1990904">
    <property type="term" value="C:ribonucleoprotein complex"/>
    <property type="evidence" value="ECO:0007669"/>
    <property type="project" value="TreeGrafter"/>
</dbReference>
<gene>
    <name evidence="5" type="ORF">BGW38_005690</name>
</gene>
<dbReference type="SMART" id="SM00360">
    <property type="entry name" value="RRM"/>
    <property type="match status" value="1"/>
</dbReference>
<feature type="region of interest" description="Disordered" evidence="3">
    <location>
        <begin position="11"/>
        <end position="40"/>
    </location>
</feature>
<evidence type="ECO:0000313" key="5">
    <source>
        <dbReference type="EMBL" id="KAF9578482.1"/>
    </source>
</evidence>
<evidence type="ECO:0000259" key="4">
    <source>
        <dbReference type="PROSITE" id="PS50102"/>
    </source>
</evidence>
<feature type="compositionally biased region" description="Basic and acidic residues" evidence="3">
    <location>
        <begin position="11"/>
        <end position="24"/>
    </location>
</feature>
<feature type="compositionally biased region" description="Low complexity" evidence="3">
    <location>
        <begin position="288"/>
        <end position="300"/>
    </location>
</feature>
<accession>A0A9P6FN38</accession>